<dbReference type="PANTHER" id="PTHR14097:SF7">
    <property type="entry name" value="OXIDOREDUCTASE HTATIP2"/>
    <property type="match status" value="1"/>
</dbReference>
<organism evidence="2 3">
    <name type="scientific">Novosphingobium panipatense</name>
    <dbReference type="NCBI Taxonomy" id="428991"/>
    <lineage>
        <taxon>Bacteria</taxon>
        <taxon>Pseudomonadati</taxon>
        <taxon>Pseudomonadota</taxon>
        <taxon>Alphaproteobacteria</taxon>
        <taxon>Sphingomonadales</taxon>
        <taxon>Sphingomonadaceae</taxon>
        <taxon>Novosphingobium</taxon>
    </lineage>
</organism>
<dbReference type="InterPro" id="IPR036291">
    <property type="entry name" value="NAD(P)-bd_dom_sf"/>
</dbReference>
<feature type="domain" description="NAD(P)-binding" evidence="1">
    <location>
        <begin position="12"/>
        <end position="139"/>
    </location>
</feature>
<proteinExistence type="predicted"/>
<dbReference type="InterPro" id="IPR016040">
    <property type="entry name" value="NAD(P)-bd_dom"/>
</dbReference>
<protein>
    <submittedName>
        <fullName evidence="2">Uncharacterized conserved protein YbjT, contains NAD(P)-binding and DUF2867 domains</fullName>
    </submittedName>
</protein>
<sequence>MNSKLRRICLVGATGLVGSAIMKHCTGRDDVHVVGVGRRRSETVPPDAEFLAGEPIDWPSLIRESRADVLVCALGTTMKAAGSRPQFRAIDHDLVRYVAEGAVAAGITHMIVVSSVGADRQSRSFYLQVKGETEDALARLPLKRLDVLRPSLLRGRRGQSRPLERLGQLTAPAVGALLFHGPLRRYRSIRASDVAKAIVSLAEQPVEGRFVHEFDAIVQAASRK</sequence>
<evidence type="ECO:0000313" key="3">
    <source>
        <dbReference type="Proteomes" id="UP001157910"/>
    </source>
</evidence>
<name>A0ABY1Q2C4_9SPHN</name>
<dbReference type="Pfam" id="PF13460">
    <property type="entry name" value="NAD_binding_10"/>
    <property type="match status" value="1"/>
</dbReference>
<comment type="caution">
    <text evidence="2">The sequence shown here is derived from an EMBL/GenBank/DDBJ whole genome shotgun (WGS) entry which is preliminary data.</text>
</comment>
<dbReference type="Proteomes" id="UP001157910">
    <property type="component" value="Unassembled WGS sequence"/>
</dbReference>
<dbReference type="RefSeq" id="WP_283405275.1">
    <property type="nucleotide sequence ID" value="NZ_FXUI01000002.1"/>
</dbReference>
<gene>
    <name evidence="2" type="ORF">SAMN06296065_102231</name>
</gene>
<dbReference type="PANTHER" id="PTHR14097">
    <property type="entry name" value="OXIDOREDUCTASE HTATIP2"/>
    <property type="match status" value="1"/>
</dbReference>
<evidence type="ECO:0000313" key="2">
    <source>
        <dbReference type="EMBL" id="SMP57174.1"/>
    </source>
</evidence>
<evidence type="ECO:0000259" key="1">
    <source>
        <dbReference type="Pfam" id="PF13460"/>
    </source>
</evidence>
<keyword evidence="3" id="KW-1185">Reference proteome</keyword>
<dbReference type="EMBL" id="FXUI01000002">
    <property type="protein sequence ID" value="SMP57174.1"/>
    <property type="molecule type" value="Genomic_DNA"/>
</dbReference>
<reference evidence="2 3" key="1">
    <citation type="submission" date="2017-05" db="EMBL/GenBank/DDBJ databases">
        <authorList>
            <person name="Varghese N."/>
            <person name="Submissions S."/>
        </authorList>
    </citation>
    <scope>NUCLEOTIDE SEQUENCE [LARGE SCALE GENOMIC DNA]</scope>
    <source>
        <strain evidence="2 3">SM16</strain>
    </source>
</reference>
<dbReference type="SUPFAM" id="SSF51735">
    <property type="entry name" value="NAD(P)-binding Rossmann-fold domains"/>
    <property type="match status" value="1"/>
</dbReference>
<accession>A0ABY1Q2C4</accession>
<dbReference type="Gene3D" id="3.40.50.720">
    <property type="entry name" value="NAD(P)-binding Rossmann-like Domain"/>
    <property type="match status" value="1"/>
</dbReference>